<sequence length="1068" mass="124081">MLPRTLLSIAKEQPVLVFSWYYLPDQQSTVVNDFSVKNKHNIRKFDAKMPPKKAKKGAGSKKKEEELENQPQPPNVFLYIQLAAIANMPQSQHPLEIHISQGGSLLVKCDEHYNTDGIIVQQEFHSKPTFTLIFQQDNVDRINHAADNPLLIQLYMRIFPPKRDIQVEYEVLGEEEERHDLESDSDSVLTVSTATTQDDLIDDLFEARETVKLVLLCVGYLDVIKLFGHRRSMICEELYLYPMPDVPNEMRSTVHTEWHLYTLLPIAKKLTFTNMAFVTFESIYCLKDEYVLDLETLWVRVSFRSRLPGDRNDYTFVPLCEFGNLRRKVICMQDNHHVFESFRRSVNPWNVTGLKSAMEVQMHRLFTELFYPESMAPDFGEIDPVMDEALVCNSFHRFILTQSMADILSFAITCQQYVLAVEVFQTFGAAKPQKVFQGVLDPSIMAFPGVQNMRFAVQLDYLGKLKPKKIMSMVSMKSVERPKTLPTFAIIKLCLLAPIGEIYKELKVFRDSFIRQNRLLFCDRPYGTINVMTLGEIQMESYARFDKFIRDCISFIIDKKVMKLEDRKQHFCCAVQNLTNILMKLVGSVYNTRTLTHTSVEFANLCAFAYNELEARVHTVVEQIENEGFESYTINKQIQMERIIDYMNTVKLLLMVNDENLANLLLDKAITEYPSSERFLFYMVIAYMERGDLEKAKEYFKTNHLADTHDYFAGWIKLYINYVDTRNNPETAPDCIECLLRSITNYAERNPRQQDAWILLYCYYKRFNYEPGCAFAHWRFEDHHGHCRLNSSSNAPYSLWGLLVNRNITIPTSRGTMFLEVFRTFARLGLYEFSEVVFAAVEHLATDADRYMLETQLDMMLNKLDEDFVPHTFEFEEGPEGDYLGAMNAQINGNVEFYRGNLEEAALYYESALIMPPPEENERDFFVVSRLRLGYISYELGNYHKCIEALNFPFAGQLLCIAASYMIGKSYYKLDLLEMALEAFISATHLDTHVPNVWGFLALINLRLGENYKAIECWKYAKIEPNYPIDDMMIYEELDAIDYDTVDLYIDGPHQVVDDIFRDSQSDS</sequence>
<dbReference type="eggNOG" id="ENOG502QSJ2">
    <property type="taxonomic scope" value="Eukaryota"/>
</dbReference>
<dbReference type="KEGG" id="der:6542831"/>
<feature type="compositionally biased region" description="Basic residues" evidence="3">
    <location>
        <begin position="50"/>
        <end position="60"/>
    </location>
</feature>
<gene>
    <name evidence="4" type="primary">Dere\GG24764</name>
    <name evidence="4" type="synonym">dere_GLEANR_9461</name>
    <name evidence="4" type="synonym">GG24764</name>
    <name evidence="4" type="ORF">Dere_GG24764</name>
</gene>
<proteinExistence type="predicted"/>
<reference evidence="4 5" key="1">
    <citation type="journal article" date="2007" name="Nature">
        <title>Evolution of genes and genomes on the Drosophila phylogeny.</title>
        <authorList>
            <consortium name="Drosophila 12 Genomes Consortium"/>
            <person name="Clark A.G."/>
            <person name="Eisen M.B."/>
            <person name="Smith D.R."/>
            <person name="Bergman C.M."/>
            <person name="Oliver B."/>
            <person name="Markow T.A."/>
            <person name="Kaufman T.C."/>
            <person name="Kellis M."/>
            <person name="Gelbart W."/>
            <person name="Iyer V.N."/>
            <person name="Pollard D.A."/>
            <person name="Sackton T.B."/>
            <person name="Larracuente A.M."/>
            <person name="Singh N.D."/>
            <person name="Abad J.P."/>
            <person name="Abt D.N."/>
            <person name="Adryan B."/>
            <person name="Aguade M."/>
            <person name="Akashi H."/>
            <person name="Anderson W.W."/>
            <person name="Aquadro C.F."/>
            <person name="Ardell D.H."/>
            <person name="Arguello R."/>
            <person name="Artieri C.G."/>
            <person name="Barbash D.A."/>
            <person name="Barker D."/>
            <person name="Barsanti P."/>
            <person name="Batterham P."/>
            <person name="Batzoglou S."/>
            <person name="Begun D."/>
            <person name="Bhutkar A."/>
            <person name="Blanco E."/>
            <person name="Bosak S.A."/>
            <person name="Bradley R.K."/>
            <person name="Brand A.D."/>
            <person name="Brent M.R."/>
            <person name="Brooks A.N."/>
            <person name="Brown R.H."/>
            <person name="Butlin R.K."/>
            <person name="Caggese C."/>
            <person name="Calvi B.R."/>
            <person name="Bernardo de Carvalho A."/>
            <person name="Caspi A."/>
            <person name="Castrezana S."/>
            <person name="Celniker S.E."/>
            <person name="Chang J.L."/>
            <person name="Chapple C."/>
            <person name="Chatterji S."/>
            <person name="Chinwalla A."/>
            <person name="Civetta A."/>
            <person name="Clifton S.W."/>
            <person name="Comeron J.M."/>
            <person name="Costello J.C."/>
            <person name="Coyne J.A."/>
            <person name="Daub J."/>
            <person name="David R.G."/>
            <person name="Delcher A.L."/>
            <person name="Delehaunty K."/>
            <person name="Do C.B."/>
            <person name="Ebling H."/>
            <person name="Edwards K."/>
            <person name="Eickbush T."/>
            <person name="Evans J.D."/>
            <person name="Filipski A."/>
            <person name="Findeiss S."/>
            <person name="Freyhult E."/>
            <person name="Fulton L."/>
            <person name="Fulton R."/>
            <person name="Garcia A.C."/>
            <person name="Gardiner A."/>
            <person name="Garfield D.A."/>
            <person name="Garvin B.E."/>
            <person name="Gibson G."/>
            <person name="Gilbert D."/>
            <person name="Gnerre S."/>
            <person name="Godfrey J."/>
            <person name="Good R."/>
            <person name="Gotea V."/>
            <person name="Gravely B."/>
            <person name="Greenberg A.J."/>
            <person name="Griffiths-Jones S."/>
            <person name="Gross S."/>
            <person name="Guigo R."/>
            <person name="Gustafson E.A."/>
            <person name="Haerty W."/>
            <person name="Hahn M.W."/>
            <person name="Halligan D.L."/>
            <person name="Halpern A.L."/>
            <person name="Halter G.M."/>
            <person name="Han M.V."/>
            <person name="Heger A."/>
            <person name="Hillier L."/>
            <person name="Hinrichs A.S."/>
            <person name="Holmes I."/>
            <person name="Hoskins R.A."/>
            <person name="Hubisz M.J."/>
            <person name="Hultmark D."/>
            <person name="Huntley M.A."/>
            <person name="Jaffe D.B."/>
            <person name="Jagadeeshan S."/>
            <person name="Jeck W.R."/>
            <person name="Johnson J."/>
            <person name="Jones C.D."/>
            <person name="Jordan W.C."/>
            <person name="Karpen G.H."/>
            <person name="Kataoka E."/>
            <person name="Keightley P.D."/>
            <person name="Kheradpour P."/>
            <person name="Kirkness E.F."/>
            <person name="Koerich L.B."/>
            <person name="Kristiansen K."/>
            <person name="Kudrna D."/>
            <person name="Kulathinal R.J."/>
            <person name="Kumar S."/>
            <person name="Kwok R."/>
            <person name="Lander E."/>
            <person name="Langley C.H."/>
            <person name="Lapoint R."/>
            <person name="Lazzaro B.P."/>
            <person name="Lee S.J."/>
            <person name="Levesque L."/>
            <person name="Li R."/>
            <person name="Lin C.F."/>
            <person name="Lin M.F."/>
            <person name="Lindblad-Toh K."/>
            <person name="Llopart A."/>
            <person name="Long M."/>
            <person name="Low L."/>
            <person name="Lozovsky E."/>
            <person name="Lu J."/>
            <person name="Luo M."/>
            <person name="Machado C.A."/>
            <person name="Makalowski W."/>
            <person name="Marzo M."/>
            <person name="Matsuda M."/>
            <person name="Matzkin L."/>
            <person name="McAllister B."/>
            <person name="McBride C.S."/>
            <person name="McKernan B."/>
            <person name="McKernan K."/>
            <person name="Mendez-Lago M."/>
            <person name="Minx P."/>
            <person name="Mollenhauer M.U."/>
            <person name="Montooth K."/>
            <person name="Mount S.M."/>
            <person name="Mu X."/>
            <person name="Myers E."/>
            <person name="Negre B."/>
            <person name="Newfeld S."/>
            <person name="Nielsen R."/>
            <person name="Noor M.A."/>
            <person name="O'Grady P."/>
            <person name="Pachter L."/>
            <person name="Papaceit M."/>
            <person name="Parisi M.J."/>
            <person name="Parisi M."/>
            <person name="Parts L."/>
            <person name="Pedersen J.S."/>
            <person name="Pesole G."/>
            <person name="Phillippy A.M."/>
            <person name="Ponting C.P."/>
            <person name="Pop M."/>
            <person name="Porcelli D."/>
            <person name="Powell J.R."/>
            <person name="Prohaska S."/>
            <person name="Pruitt K."/>
            <person name="Puig M."/>
            <person name="Quesneville H."/>
            <person name="Ram K.R."/>
            <person name="Rand D."/>
            <person name="Rasmussen M.D."/>
            <person name="Reed L.K."/>
            <person name="Reenan R."/>
            <person name="Reily A."/>
            <person name="Remington K.A."/>
            <person name="Rieger T.T."/>
            <person name="Ritchie M.G."/>
            <person name="Robin C."/>
            <person name="Rogers Y.H."/>
            <person name="Rohde C."/>
            <person name="Rozas J."/>
            <person name="Rubenfield M.J."/>
            <person name="Ruiz A."/>
            <person name="Russo S."/>
            <person name="Salzberg S.L."/>
            <person name="Sanchez-Gracia A."/>
            <person name="Saranga D.J."/>
            <person name="Sato H."/>
            <person name="Schaeffer S.W."/>
            <person name="Schatz M.C."/>
            <person name="Schlenke T."/>
            <person name="Schwartz R."/>
            <person name="Segarra C."/>
            <person name="Singh R.S."/>
            <person name="Sirot L."/>
            <person name="Sirota M."/>
            <person name="Sisneros N.B."/>
            <person name="Smith C.D."/>
            <person name="Smith T.F."/>
            <person name="Spieth J."/>
            <person name="Stage D.E."/>
            <person name="Stark A."/>
            <person name="Stephan W."/>
            <person name="Strausberg R.L."/>
            <person name="Strempel S."/>
            <person name="Sturgill D."/>
            <person name="Sutton G."/>
            <person name="Sutton G.G."/>
            <person name="Tao W."/>
            <person name="Teichmann S."/>
            <person name="Tobari Y.N."/>
            <person name="Tomimura Y."/>
            <person name="Tsolas J.M."/>
            <person name="Valente V.L."/>
            <person name="Venter E."/>
            <person name="Venter J.C."/>
            <person name="Vicario S."/>
            <person name="Vieira F.G."/>
            <person name="Vilella A.J."/>
            <person name="Villasante A."/>
            <person name="Walenz B."/>
            <person name="Wang J."/>
            <person name="Wasserman M."/>
            <person name="Watts T."/>
            <person name="Wilson D."/>
            <person name="Wilson R.K."/>
            <person name="Wing R.A."/>
            <person name="Wolfner M.F."/>
            <person name="Wong A."/>
            <person name="Wong G.K."/>
            <person name="Wu C.I."/>
            <person name="Wu G."/>
            <person name="Yamamoto D."/>
            <person name="Yang H.P."/>
            <person name="Yang S.P."/>
            <person name="Yorke J.A."/>
            <person name="Yoshida K."/>
            <person name="Zdobnov E."/>
            <person name="Zhang P."/>
            <person name="Zhang Y."/>
            <person name="Zimin A.V."/>
            <person name="Baldwin J."/>
            <person name="Abdouelleil A."/>
            <person name="Abdulkadir J."/>
            <person name="Abebe A."/>
            <person name="Abera B."/>
            <person name="Abreu J."/>
            <person name="Acer S.C."/>
            <person name="Aftuck L."/>
            <person name="Alexander A."/>
            <person name="An P."/>
            <person name="Anderson E."/>
            <person name="Anderson S."/>
            <person name="Arachi H."/>
            <person name="Azer M."/>
            <person name="Bachantsang P."/>
            <person name="Barry A."/>
            <person name="Bayul T."/>
            <person name="Berlin A."/>
            <person name="Bessette D."/>
            <person name="Bloom T."/>
            <person name="Blye J."/>
            <person name="Boguslavskiy L."/>
            <person name="Bonnet C."/>
            <person name="Boukhgalter B."/>
            <person name="Bourzgui I."/>
            <person name="Brown A."/>
            <person name="Cahill P."/>
            <person name="Channer S."/>
            <person name="Cheshatsang Y."/>
            <person name="Chuda L."/>
            <person name="Citroen M."/>
            <person name="Collymore A."/>
            <person name="Cooke P."/>
            <person name="Costello M."/>
            <person name="D'Aco K."/>
            <person name="Daza R."/>
            <person name="De Haan G."/>
            <person name="DeGray S."/>
            <person name="DeMaso C."/>
            <person name="Dhargay N."/>
            <person name="Dooley K."/>
            <person name="Dooley E."/>
            <person name="Doricent M."/>
            <person name="Dorje P."/>
            <person name="Dorjee K."/>
            <person name="Dupes A."/>
            <person name="Elong R."/>
            <person name="Falk J."/>
            <person name="Farina A."/>
            <person name="Faro S."/>
            <person name="Ferguson D."/>
            <person name="Fisher S."/>
            <person name="Foley C.D."/>
            <person name="Franke A."/>
            <person name="Friedrich D."/>
            <person name="Gadbois L."/>
            <person name="Gearin G."/>
            <person name="Gearin C.R."/>
            <person name="Giannoukos G."/>
            <person name="Goode T."/>
            <person name="Graham J."/>
            <person name="Grandbois E."/>
            <person name="Grewal S."/>
            <person name="Gyaltsen K."/>
            <person name="Hafez N."/>
            <person name="Hagos B."/>
            <person name="Hall J."/>
            <person name="Henson C."/>
            <person name="Hollinger A."/>
            <person name="Honan T."/>
            <person name="Huard M.D."/>
            <person name="Hughes L."/>
            <person name="Hurhula B."/>
            <person name="Husby M.E."/>
            <person name="Kamat A."/>
            <person name="Kanga B."/>
            <person name="Kashin S."/>
            <person name="Khazanovich D."/>
            <person name="Kisner P."/>
            <person name="Lance K."/>
            <person name="Lara M."/>
            <person name="Lee W."/>
            <person name="Lennon N."/>
            <person name="Letendre F."/>
            <person name="LeVine R."/>
            <person name="Lipovsky A."/>
            <person name="Liu X."/>
            <person name="Liu J."/>
            <person name="Liu S."/>
            <person name="Lokyitsang T."/>
            <person name="Lokyitsang Y."/>
            <person name="Lubonja R."/>
            <person name="Lui A."/>
            <person name="MacDonald P."/>
            <person name="Magnisalis V."/>
            <person name="Maru K."/>
            <person name="Matthews C."/>
            <person name="McCusker W."/>
            <person name="McDonough S."/>
            <person name="Mehta T."/>
            <person name="Meldrim J."/>
            <person name="Meneus L."/>
            <person name="Mihai O."/>
            <person name="Mihalev A."/>
            <person name="Mihova T."/>
            <person name="Mittelman R."/>
            <person name="Mlenga V."/>
            <person name="Montmayeur A."/>
            <person name="Mulrain L."/>
            <person name="Navidi A."/>
            <person name="Naylor J."/>
            <person name="Negash T."/>
            <person name="Nguyen T."/>
            <person name="Nguyen N."/>
            <person name="Nicol R."/>
            <person name="Norbu C."/>
            <person name="Norbu N."/>
            <person name="Novod N."/>
            <person name="O'Neill B."/>
            <person name="Osman S."/>
            <person name="Markiewicz E."/>
            <person name="Oyono O.L."/>
            <person name="Patti C."/>
            <person name="Phunkhang P."/>
            <person name="Pierre F."/>
            <person name="Priest M."/>
            <person name="Raghuraman S."/>
            <person name="Rege F."/>
            <person name="Reyes R."/>
            <person name="Rise C."/>
            <person name="Rogov P."/>
            <person name="Ross K."/>
            <person name="Ryan E."/>
            <person name="Settipalli S."/>
            <person name="Shea T."/>
            <person name="Sherpa N."/>
            <person name="Shi L."/>
            <person name="Shih D."/>
            <person name="Sparrow T."/>
            <person name="Spaulding J."/>
            <person name="Stalker J."/>
            <person name="Stange-Thomann N."/>
            <person name="Stavropoulos S."/>
            <person name="Stone C."/>
            <person name="Strader C."/>
            <person name="Tesfaye S."/>
            <person name="Thomson T."/>
            <person name="Thoulutsang Y."/>
            <person name="Thoulutsang D."/>
            <person name="Topham K."/>
            <person name="Topping I."/>
            <person name="Tsamla T."/>
            <person name="Vassiliev H."/>
            <person name="Vo A."/>
            <person name="Wangchuk T."/>
            <person name="Wangdi T."/>
            <person name="Weiand M."/>
            <person name="Wilkinson J."/>
            <person name="Wilson A."/>
            <person name="Yadav S."/>
            <person name="Young G."/>
            <person name="Yu Q."/>
            <person name="Zembek L."/>
            <person name="Zhong D."/>
            <person name="Zimmer A."/>
            <person name="Zwirko Z."/>
            <person name="Jaffe D.B."/>
            <person name="Alvarez P."/>
            <person name="Brockman W."/>
            <person name="Butler J."/>
            <person name="Chin C."/>
            <person name="Gnerre S."/>
            <person name="Grabherr M."/>
            <person name="Kleber M."/>
            <person name="Mauceli E."/>
            <person name="MacCallum I."/>
        </authorList>
    </citation>
    <scope>NUCLEOTIDE SEQUENCE [LARGE SCALE GENOMIC DNA]</scope>
    <source>
        <strain evidence="4 5">TSC#14021-0224.01</strain>
    </source>
</reference>
<feature type="region of interest" description="Disordered" evidence="3">
    <location>
        <begin position="45"/>
        <end position="70"/>
    </location>
</feature>
<dbReference type="InterPro" id="IPR019734">
    <property type="entry name" value="TPR_rpt"/>
</dbReference>
<dbReference type="GO" id="GO:0060271">
    <property type="term" value="P:cilium assembly"/>
    <property type="evidence" value="ECO:0007669"/>
    <property type="project" value="TreeGrafter"/>
</dbReference>
<protein>
    <recommendedName>
        <fullName evidence="6">Tetratricopeptide repeat protein 18</fullName>
    </recommendedName>
</protein>
<dbReference type="OrthoDB" id="10262375at2759"/>
<reference evidence="4 5" key="2">
    <citation type="journal article" date="2008" name="Bioinformatics">
        <title>Assembly reconciliation.</title>
        <authorList>
            <person name="Zimin A.V."/>
            <person name="Smith D.R."/>
            <person name="Sutton G."/>
            <person name="Yorke J.A."/>
        </authorList>
    </citation>
    <scope>NUCLEOTIDE SEQUENCE [LARGE SCALE GENOMIC DNA]</scope>
    <source>
        <strain evidence="4 5">TSC#14021-0224.01</strain>
    </source>
</reference>
<keyword evidence="1" id="KW-0677">Repeat</keyword>
<dbReference type="InterPro" id="IPR052628">
    <property type="entry name" value="CFAP70"/>
</dbReference>
<evidence type="ECO:0008006" key="6">
    <source>
        <dbReference type="Google" id="ProtNLM"/>
    </source>
</evidence>
<dbReference type="GO" id="GO:0070062">
    <property type="term" value="C:extracellular exosome"/>
    <property type="evidence" value="ECO:0007669"/>
    <property type="project" value="TreeGrafter"/>
</dbReference>
<dbReference type="SMART" id="SM00028">
    <property type="entry name" value="TPR"/>
    <property type="match status" value="3"/>
</dbReference>
<organism evidence="4 5">
    <name type="scientific">Drosophila erecta</name>
    <name type="common">Fruit fly</name>
    <dbReference type="NCBI Taxonomy" id="7220"/>
    <lineage>
        <taxon>Eukaryota</taxon>
        <taxon>Metazoa</taxon>
        <taxon>Ecdysozoa</taxon>
        <taxon>Arthropoda</taxon>
        <taxon>Hexapoda</taxon>
        <taxon>Insecta</taxon>
        <taxon>Pterygota</taxon>
        <taxon>Neoptera</taxon>
        <taxon>Endopterygota</taxon>
        <taxon>Diptera</taxon>
        <taxon>Brachycera</taxon>
        <taxon>Muscomorpha</taxon>
        <taxon>Ephydroidea</taxon>
        <taxon>Drosophilidae</taxon>
        <taxon>Drosophila</taxon>
        <taxon>Sophophora</taxon>
    </lineage>
</organism>
<evidence type="ECO:0000256" key="3">
    <source>
        <dbReference type="SAM" id="MobiDB-lite"/>
    </source>
</evidence>
<dbReference type="PANTHER" id="PTHR44314">
    <property type="entry name" value="CILIA- AND FLAGELLA-ASSOCIATED PROTEIN 70"/>
    <property type="match status" value="1"/>
</dbReference>
<evidence type="ECO:0000256" key="2">
    <source>
        <dbReference type="ARBA" id="ARBA00022803"/>
    </source>
</evidence>
<dbReference type="GO" id="GO:0031514">
    <property type="term" value="C:motile cilium"/>
    <property type="evidence" value="ECO:0007669"/>
    <property type="project" value="TreeGrafter"/>
</dbReference>
<dbReference type="AlphaFoldDB" id="B3N8B6"/>
<evidence type="ECO:0000313" key="4">
    <source>
        <dbReference type="EMBL" id="EDV57303.2"/>
    </source>
</evidence>
<dbReference type="SUPFAM" id="SSF48452">
    <property type="entry name" value="TPR-like"/>
    <property type="match status" value="2"/>
</dbReference>
<keyword evidence="2" id="KW-0802">TPR repeat</keyword>
<dbReference type="GO" id="GO:0003341">
    <property type="term" value="P:cilium movement"/>
    <property type="evidence" value="ECO:0007669"/>
    <property type="project" value="TreeGrafter"/>
</dbReference>
<keyword evidence="5" id="KW-1185">Reference proteome</keyword>
<dbReference type="Gene3D" id="1.25.40.10">
    <property type="entry name" value="Tetratricopeptide repeat domain"/>
    <property type="match status" value="2"/>
</dbReference>
<evidence type="ECO:0000256" key="1">
    <source>
        <dbReference type="ARBA" id="ARBA00022737"/>
    </source>
</evidence>
<accession>B3N8B6</accession>
<dbReference type="EMBL" id="CH954177">
    <property type="protein sequence ID" value="EDV57303.2"/>
    <property type="molecule type" value="Genomic_DNA"/>
</dbReference>
<name>B3N8B6_DROER</name>
<dbReference type="Proteomes" id="UP000008711">
    <property type="component" value="Unassembled WGS sequence"/>
</dbReference>
<dbReference type="HOGENOM" id="CLU_011009_0_0_1"/>
<dbReference type="PANTHER" id="PTHR44314:SF1">
    <property type="entry name" value="CILIA- AND FLAGELLA-ASSOCIATED PROTEIN 70"/>
    <property type="match status" value="1"/>
</dbReference>
<evidence type="ECO:0000313" key="5">
    <source>
        <dbReference type="Proteomes" id="UP000008711"/>
    </source>
</evidence>
<dbReference type="InterPro" id="IPR011990">
    <property type="entry name" value="TPR-like_helical_dom_sf"/>
</dbReference>